<dbReference type="Pfam" id="PF08867">
    <property type="entry name" value="FRG"/>
    <property type="match status" value="1"/>
</dbReference>
<evidence type="ECO:0000313" key="2">
    <source>
        <dbReference type="EMBL" id="VEF74910.1"/>
    </source>
</evidence>
<feature type="domain" description="FRG" evidence="1">
    <location>
        <begin position="23"/>
        <end position="140"/>
    </location>
</feature>
<name>A0AAX3FZL7_9PSED</name>
<reference evidence="2 3" key="1">
    <citation type="submission" date="2018-12" db="EMBL/GenBank/DDBJ databases">
        <authorList>
            <consortium name="Pathogen Informatics"/>
        </authorList>
    </citation>
    <scope>NUCLEOTIDE SEQUENCE [LARGE SCALE GENOMIC DNA]</scope>
    <source>
        <strain evidence="2 3">NCTC7357</strain>
    </source>
</reference>
<dbReference type="SMART" id="SM00901">
    <property type="entry name" value="FRG"/>
    <property type="match status" value="1"/>
</dbReference>
<dbReference type="InterPro" id="IPR014966">
    <property type="entry name" value="FRG-dom"/>
</dbReference>
<organism evidence="2 3">
    <name type="scientific">Pseudomonas chlororaphis</name>
    <dbReference type="NCBI Taxonomy" id="587753"/>
    <lineage>
        <taxon>Bacteria</taxon>
        <taxon>Pseudomonadati</taxon>
        <taxon>Pseudomonadota</taxon>
        <taxon>Gammaproteobacteria</taxon>
        <taxon>Pseudomonadales</taxon>
        <taxon>Pseudomonadaceae</taxon>
        <taxon>Pseudomonas</taxon>
    </lineage>
</organism>
<protein>
    <submittedName>
        <fullName evidence="2">Frg domain protein</fullName>
    </submittedName>
</protein>
<gene>
    <name evidence="2" type="ORF">NCTC7357_03234</name>
</gene>
<evidence type="ECO:0000313" key="3">
    <source>
        <dbReference type="Proteomes" id="UP000277437"/>
    </source>
</evidence>
<proteinExistence type="predicted"/>
<accession>A0AAX3FZL7</accession>
<dbReference type="Proteomes" id="UP000277437">
    <property type="component" value="Chromosome"/>
</dbReference>
<dbReference type="EMBL" id="LR134334">
    <property type="protein sequence ID" value="VEF74910.1"/>
    <property type="molecule type" value="Genomic_DNA"/>
</dbReference>
<sequence>MQTLTAESFAQFRSIVTELRQQTPGELWFRGHSCASYHLTPGALRETTSITDWLGERVKRTQPKASEAGNVSAPNVERMLAAFKRKAEPFLKNKPANDFEWMFVAQHYSLPTRLLDWSSDPLVALFFATQDAKPKTGKTADASTRSYSTAAAVFVINPVAINQAAHHHPHVLDFRKDADKYRDFLDPMRAERPLDHPVCLYAPHTTERIKAQSGSFTLHGRMIQHLDFYLVLRPYITQILLPLTVTLEMKKALEREGVTKASIYPDSGIEDSLDNIAKGIKQRETERHKQWLDKYFLE</sequence>
<evidence type="ECO:0000259" key="1">
    <source>
        <dbReference type="SMART" id="SM00901"/>
    </source>
</evidence>
<dbReference type="AlphaFoldDB" id="A0AAX3FZL7"/>